<dbReference type="InterPro" id="IPR050059">
    <property type="entry name" value="ATP_synthase_B_chain"/>
</dbReference>
<evidence type="ECO:0000313" key="15">
    <source>
        <dbReference type="EMBL" id="KKQ86236.1"/>
    </source>
</evidence>
<gene>
    <name evidence="15" type="ORF">UT08_C0001G0102</name>
</gene>
<protein>
    <submittedName>
        <fullName evidence="15">ATP synthase subunit b</fullName>
    </submittedName>
</protein>
<dbReference type="GO" id="GO:0045259">
    <property type="term" value="C:proton-transporting ATP synthase complex"/>
    <property type="evidence" value="ECO:0007669"/>
    <property type="project" value="UniProtKB-KW"/>
</dbReference>
<evidence type="ECO:0000256" key="2">
    <source>
        <dbReference type="ARBA" id="ARBA00022448"/>
    </source>
</evidence>
<dbReference type="Pfam" id="PF00430">
    <property type="entry name" value="ATP-synt_B"/>
    <property type="match status" value="1"/>
</dbReference>
<feature type="coiled-coil region" evidence="13">
    <location>
        <begin position="47"/>
        <end position="89"/>
    </location>
</feature>
<dbReference type="EMBL" id="LBVL01000001">
    <property type="protein sequence ID" value="KKQ86236.1"/>
    <property type="molecule type" value="Genomic_DNA"/>
</dbReference>
<keyword evidence="4 12" id="KW-0812">Transmembrane</keyword>
<evidence type="ECO:0000256" key="8">
    <source>
        <dbReference type="ARBA" id="ARBA00023136"/>
    </source>
</evidence>
<evidence type="ECO:0000256" key="14">
    <source>
        <dbReference type="SAM" id="Phobius"/>
    </source>
</evidence>
<dbReference type="PANTHER" id="PTHR33445">
    <property type="entry name" value="ATP SYNTHASE SUBUNIT B', CHLOROPLASTIC"/>
    <property type="match status" value="1"/>
</dbReference>
<dbReference type="AlphaFoldDB" id="A0A0G0PAB4"/>
<dbReference type="PANTHER" id="PTHR33445:SF2">
    <property type="entry name" value="ATP SYNTHASE SUBUNIT B', CHLOROPLASTIC"/>
    <property type="match status" value="1"/>
</dbReference>
<organism evidence="15 16">
    <name type="scientific">Candidatus Woesebacteria bacterium GW2011_GWB1_38_8</name>
    <dbReference type="NCBI Taxonomy" id="1618570"/>
    <lineage>
        <taxon>Bacteria</taxon>
        <taxon>Candidatus Woeseibacteriota</taxon>
    </lineage>
</organism>
<dbReference type="Proteomes" id="UP000034081">
    <property type="component" value="Unassembled WGS sequence"/>
</dbReference>
<keyword evidence="7 12" id="KW-0406">Ion transport</keyword>
<evidence type="ECO:0000256" key="6">
    <source>
        <dbReference type="ARBA" id="ARBA00022989"/>
    </source>
</evidence>
<evidence type="ECO:0000256" key="10">
    <source>
        <dbReference type="ARBA" id="ARBA00025198"/>
    </source>
</evidence>
<evidence type="ECO:0000256" key="4">
    <source>
        <dbReference type="ARBA" id="ARBA00022692"/>
    </source>
</evidence>
<evidence type="ECO:0000256" key="3">
    <source>
        <dbReference type="ARBA" id="ARBA00022547"/>
    </source>
</evidence>
<keyword evidence="6 14" id="KW-1133">Transmembrane helix</keyword>
<dbReference type="InterPro" id="IPR002146">
    <property type="entry name" value="ATP_synth_b/b'su_bac/chlpt"/>
</dbReference>
<dbReference type="GO" id="GO:0015986">
    <property type="term" value="P:proton motive force-driven ATP synthesis"/>
    <property type="evidence" value="ECO:0007669"/>
    <property type="project" value="InterPro"/>
</dbReference>
<reference evidence="15 16" key="1">
    <citation type="journal article" date="2015" name="Nature">
        <title>rRNA introns, odd ribosomes, and small enigmatic genomes across a large radiation of phyla.</title>
        <authorList>
            <person name="Brown C.T."/>
            <person name="Hug L.A."/>
            <person name="Thomas B.C."/>
            <person name="Sharon I."/>
            <person name="Castelle C.J."/>
            <person name="Singh A."/>
            <person name="Wilkins M.J."/>
            <person name="Williams K.H."/>
            <person name="Banfield J.F."/>
        </authorList>
    </citation>
    <scope>NUCLEOTIDE SEQUENCE [LARGE SCALE GENOMIC DNA]</scope>
</reference>
<evidence type="ECO:0000256" key="12">
    <source>
        <dbReference type="RuleBase" id="RU003848"/>
    </source>
</evidence>
<evidence type="ECO:0000256" key="13">
    <source>
        <dbReference type="SAM" id="Coils"/>
    </source>
</evidence>
<sequence>MEKLGIDPILISVQIINFILLLIILKKVLYKPILTAMKNRQKELEGIDTKNSEIDKVRADLEKKEKEILTNAQKEKKELILTAKREAETQRLRIIEKANRQAKEILAGTKKQIERDSKKLKLSA</sequence>
<keyword evidence="2 12" id="KW-0813">Transport</keyword>
<keyword evidence="13" id="KW-0175">Coiled coil</keyword>
<dbReference type="GO" id="GO:0012505">
    <property type="term" value="C:endomembrane system"/>
    <property type="evidence" value="ECO:0007669"/>
    <property type="project" value="UniProtKB-SubCell"/>
</dbReference>
<proteinExistence type="inferred from homology"/>
<evidence type="ECO:0000256" key="1">
    <source>
        <dbReference type="ARBA" id="ARBA00005513"/>
    </source>
</evidence>
<accession>A0A0G0PAB4</accession>
<keyword evidence="8 14" id="KW-0472">Membrane</keyword>
<comment type="function">
    <text evidence="10">F(1)F(0) ATP synthase produces ATP from ADP in the presence of a proton or sodium gradient. F-type ATPases consist of two structural domains, F(1) containing the extramembraneous catalytic core and F(0) containing the membrane proton channel, linked together by a central stalk and a peripheral stalk. During catalysis, ATP synthesis in the catalytic domain of F(1) is coupled via a rotary mechanism of the central stalk subunits to proton translocation.</text>
</comment>
<evidence type="ECO:0000313" key="16">
    <source>
        <dbReference type="Proteomes" id="UP000034081"/>
    </source>
</evidence>
<dbReference type="GO" id="GO:0046961">
    <property type="term" value="F:proton-transporting ATPase activity, rotational mechanism"/>
    <property type="evidence" value="ECO:0007669"/>
    <property type="project" value="TreeGrafter"/>
</dbReference>
<feature type="transmembrane region" description="Helical" evidence="14">
    <location>
        <begin position="6"/>
        <end position="25"/>
    </location>
</feature>
<evidence type="ECO:0000256" key="7">
    <source>
        <dbReference type="ARBA" id="ARBA00023065"/>
    </source>
</evidence>
<evidence type="ECO:0000256" key="11">
    <source>
        <dbReference type="ARBA" id="ARBA00037847"/>
    </source>
</evidence>
<comment type="similarity">
    <text evidence="1 12">Belongs to the ATPase B chain family.</text>
</comment>
<keyword evidence="5 12" id="KW-0375">Hydrogen ion transport</keyword>
<keyword evidence="9" id="KW-0066">ATP synthesis</keyword>
<dbReference type="CDD" id="cd06503">
    <property type="entry name" value="ATP-synt_Fo_b"/>
    <property type="match status" value="1"/>
</dbReference>
<evidence type="ECO:0000256" key="5">
    <source>
        <dbReference type="ARBA" id="ARBA00022781"/>
    </source>
</evidence>
<comment type="caution">
    <text evidence="15">The sequence shown here is derived from an EMBL/GenBank/DDBJ whole genome shotgun (WGS) entry which is preliminary data.</text>
</comment>
<dbReference type="STRING" id="1618570.UT08_C0001G0102"/>
<evidence type="ECO:0000256" key="9">
    <source>
        <dbReference type="ARBA" id="ARBA00023310"/>
    </source>
</evidence>
<comment type="subcellular location">
    <subcellularLocation>
        <location evidence="11">Endomembrane system</location>
        <topology evidence="11">Single-pass membrane protein</topology>
    </subcellularLocation>
</comment>
<keyword evidence="3 12" id="KW-0138">CF(0)</keyword>
<name>A0A0G0PAB4_9BACT</name>